<reference evidence="1 2" key="1">
    <citation type="submission" date="2019-03" db="EMBL/GenBank/DDBJ databases">
        <title>Genomics of glacier-inhabiting Cryobacterium strains.</title>
        <authorList>
            <person name="Liu Q."/>
            <person name="Xin Y.-H."/>
        </authorList>
    </citation>
    <scope>NUCLEOTIDE SEQUENCE [LARGE SCALE GENOMIC DNA]</scope>
    <source>
        <strain evidence="1 2">TMT1-51</strain>
    </source>
</reference>
<evidence type="ECO:0000313" key="2">
    <source>
        <dbReference type="Proteomes" id="UP000297472"/>
    </source>
</evidence>
<dbReference type="EMBL" id="SOHA01000035">
    <property type="protein sequence ID" value="TFD28358.1"/>
    <property type="molecule type" value="Genomic_DNA"/>
</dbReference>
<proteinExistence type="predicted"/>
<protein>
    <submittedName>
        <fullName evidence="1">Uncharacterized protein</fullName>
    </submittedName>
</protein>
<gene>
    <name evidence="1" type="ORF">E3T49_11840</name>
</gene>
<organism evidence="1 2">
    <name type="scientific">Cryobacterium cryoconiti</name>
    <dbReference type="NCBI Taxonomy" id="1259239"/>
    <lineage>
        <taxon>Bacteria</taxon>
        <taxon>Bacillati</taxon>
        <taxon>Actinomycetota</taxon>
        <taxon>Actinomycetes</taxon>
        <taxon>Micrococcales</taxon>
        <taxon>Microbacteriaceae</taxon>
        <taxon>Cryobacterium</taxon>
    </lineage>
</organism>
<sequence>MTDLYISATSIDVRDGSGETLATFDYFQPASEVVAGLSAAFGSPPITEDYLSENTEQHPGTRYSWGNTYAKDSGSGLNPYTPGDFVFVDEDPVGVPPYLPNTRVLVASDAVNGVHISTIDGIAVGDNAAELAARHPDTAYRSPHDGALDLTVGPVPLPPADWNADPVFSVQVRAPDPLGPITVFVAPSPNWGV</sequence>
<evidence type="ECO:0000313" key="1">
    <source>
        <dbReference type="EMBL" id="TFD28358.1"/>
    </source>
</evidence>
<comment type="caution">
    <text evidence="1">The sequence shown here is derived from an EMBL/GenBank/DDBJ whole genome shotgun (WGS) entry which is preliminary data.</text>
</comment>
<dbReference type="AlphaFoldDB" id="A0A4Y8JTR9"/>
<name>A0A4Y8JTR9_9MICO</name>
<dbReference type="OrthoDB" id="5123546at2"/>
<accession>A0A4Y8JTR9</accession>
<dbReference type="Proteomes" id="UP000297472">
    <property type="component" value="Unassembled WGS sequence"/>
</dbReference>
<dbReference type="RefSeq" id="WP_134425112.1">
    <property type="nucleotide sequence ID" value="NZ_SOHA01000035.1"/>
</dbReference>
<keyword evidence="2" id="KW-1185">Reference proteome</keyword>